<dbReference type="Proteomes" id="UP000646946">
    <property type="component" value="Unassembled WGS sequence"/>
</dbReference>
<organism evidence="4 5">
    <name type="scientific">Candidatus Naiadarchaeum limnaeum</name>
    <dbReference type="NCBI Taxonomy" id="2756139"/>
    <lineage>
        <taxon>Archaea</taxon>
        <taxon>Candidatus Undinarchaeota</taxon>
        <taxon>Candidatus Undinarchaeia</taxon>
        <taxon>Candidatus Naiadarchaeales</taxon>
        <taxon>Candidatus Naiadarchaeaceae</taxon>
        <taxon>Candidatus Naiadarchaeum</taxon>
    </lineage>
</organism>
<evidence type="ECO:0000256" key="3">
    <source>
        <dbReference type="RuleBase" id="RU000363"/>
    </source>
</evidence>
<proteinExistence type="inferred from homology"/>
<comment type="caution">
    <text evidence="4">The sequence shown here is derived from an EMBL/GenBank/DDBJ whole genome shotgun (WGS) entry which is preliminary data.</text>
</comment>
<gene>
    <name evidence="4" type="ORF">H1016_05695</name>
</gene>
<comment type="similarity">
    <text evidence="1 3">Belongs to the short-chain dehydrogenases/reductases (SDR) family.</text>
</comment>
<protein>
    <submittedName>
        <fullName evidence="4">SDR family oxidoreductase</fullName>
    </submittedName>
</protein>
<sequence>MLSLIEKVAVITGSNRGLGRAVAIELAKRGAILVLNYRKSKKAADKAFAEIKRHSPKSILIKANVSSEKDVKRMFSYVFKRFHRVDILINNVGNFLFKKISQHSHSEFRGVIESNLYGTFLCSKSVLEKMRARKYGKIINIGCAGCDRITIREHTTPYYIAKTGVYMLTKAMAAEEAKYKININMVSPGILETSIVKQKVPAGRLASHKDIINAILFLLNENSSYINGANIEVAGGWVPGHSS</sequence>
<dbReference type="FunFam" id="3.40.50.720:FF:000173">
    <property type="entry name" value="3-oxoacyl-[acyl-carrier protein] reductase"/>
    <property type="match status" value="1"/>
</dbReference>
<dbReference type="AlphaFoldDB" id="A0A832XJS5"/>
<accession>A0A832XJS5</accession>
<evidence type="ECO:0000313" key="4">
    <source>
        <dbReference type="EMBL" id="HIK00997.1"/>
    </source>
</evidence>
<evidence type="ECO:0000256" key="1">
    <source>
        <dbReference type="ARBA" id="ARBA00006484"/>
    </source>
</evidence>
<dbReference type="PRINTS" id="PR00080">
    <property type="entry name" value="SDRFAMILY"/>
</dbReference>
<dbReference type="PANTHER" id="PTHR42760">
    <property type="entry name" value="SHORT-CHAIN DEHYDROGENASES/REDUCTASES FAMILY MEMBER"/>
    <property type="match status" value="1"/>
</dbReference>
<dbReference type="Gene3D" id="3.40.50.720">
    <property type="entry name" value="NAD(P)-binding Rossmann-like Domain"/>
    <property type="match status" value="1"/>
</dbReference>
<dbReference type="InterPro" id="IPR002347">
    <property type="entry name" value="SDR_fam"/>
</dbReference>
<reference evidence="4 5" key="1">
    <citation type="journal article" name="Nat. Commun.">
        <title>Undinarchaeota illuminate DPANN phylogeny and the impact of gene transfer on archaeal evolution.</title>
        <authorList>
            <person name="Dombrowski N."/>
            <person name="Williams T.A."/>
            <person name="Sun J."/>
            <person name="Woodcroft B.J."/>
            <person name="Lee J.H."/>
            <person name="Minh B.Q."/>
            <person name="Rinke C."/>
            <person name="Spang A."/>
        </authorList>
    </citation>
    <scope>NUCLEOTIDE SEQUENCE [LARGE SCALE GENOMIC DNA]</scope>
    <source>
        <strain evidence="4">MAG_bin1129</strain>
    </source>
</reference>
<dbReference type="CDD" id="cd05233">
    <property type="entry name" value="SDR_c"/>
    <property type="match status" value="1"/>
</dbReference>
<dbReference type="EMBL" id="DVAB01000052">
    <property type="protein sequence ID" value="HIK00997.1"/>
    <property type="molecule type" value="Genomic_DNA"/>
</dbReference>
<keyword evidence="5" id="KW-1185">Reference proteome</keyword>
<dbReference type="GO" id="GO:0016616">
    <property type="term" value="F:oxidoreductase activity, acting on the CH-OH group of donors, NAD or NADP as acceptor"/>
    <property type="evidence" value="ECO:0007669"/>
    <property type="project" value="TreeGrafter"/>
</dbReference>
<dbReference type="PANTHER" id="PTHR42760:SF133">
    <property type="entry name" value="3-OXOACYL-[ACYL-CARRIER-PROTEIN] REDUCTASE"/>
    <property type="match status" value="1"/>
</dbReference>
<keyword evidence="2" id="KW-0560">Oxidoreductase</keyword>
<dbReference type="InterPro" id="IPR036291">
    <property type="entry name" value="NAD(P)-bd_dom_sf"/>
</dbReference>
<dbReference type="GO" id="GO:0048038">
    <property type="term" value="F:quinone binding"/>
    <property type="evidence" value="ECO:0007669"/>
    <property type="project" value="TreeGrafter"/>
</dbReference>
<dbReference type="GO" id="GO:0006633">
    <property type="term" value="P:fatty acid biosynthetic process"/>
    <property type="evidence" value="ECO:0007669"/>
    <property type="project" value="TreeGrafter"/>
</dbReference>
<dbReference type="SUPFAM" id="SSF51735">
    <property type="entry name" value="NAD(P)-binding Rossmann-fold domains"/>
    <property type="match status" value="1"/>
</dbReference>
<name>A0A832XJS5_9ARCH</name>
<evidence type="ECO:0000313" key="5">
    <source>
        <dbReference type="Proteomes" id="UP000646946"/>
    </source>
</evidence>
<evidence type="ECO:0000256" key="2">
    <source>
        <dbReference type="ARBA" id="ARBA00023002"/>
    </source>
</evidence>
<dbReference type="PRINTS" id="PR00081">
    <property type="entry name" value="GDHRDH"/>
</dbReference>
<dbReference type="Pfam" id="PF00106">
    <property type="entry name" value="adh_short"/>
    <property type="match status" value="1"/>
</dbReference>